<reference evidence="2" key="1">
    <citation type="journal article" date="2015" name="Chem. Biol.">
        <title>Structure, bioactivity, and resistance mechanism of streptomonomicin, an unusual lasso Peptide from an understudied halophilic actinomycete.</title>
        <authorList>
            <person name="Metelev M."/>
            <person name="Tietz J.I."/>
            <person name="Melby J.O."/>
            <person name="Blair P.M."/>
            <person name="Zhu L."/>
            <person name="Livnat I."/>
            <person name="Severinov K."/>
            <person name="Mitchell D.A."/>
        </authorList>
    </citation>
    <scope>NUCLEOTIDE SEQUENCE [LARGE SCALE GENOMIC DNA]</scope>
    <source>
        <strain evidence="2">YIM 90003</strain>
    </source>
</reference>
<gene>
    <name evidence="1" type="ORF">LP52_14385</name>
</gene>
<keyword evidence="2" id="KW-1185">Reference proteome</keyword>
<accession>A0A0C2JA65</accession>
<dbReference type="AlphaFoldDB" id="A0A0C2JA65"/>
<sequence>MCDSDFENTDTTDIHLIDAGALTVAQLVGEACAACHARWPRPRHRLGASSEGDELLACRECVGIAADYDSGALERALVAH</sequence>
<dbReference type="OrthoDB" id="3479895at2"/>
<organism evidence="1 2">
    <name type="scientific">Streptomonospora alba</name>
    <dbReference type="NCBI Taxonomy" id="183763"/>
    <lineage>
        <taxon>Bacteria</taxon>
        <taxon>Bacillati</taxon>
        <taxon>Actinomycetota</taxon>
        <taxon>Actinomycetes</taxon>
        <taxon>Streptosporangiales</taxon>
        <taxon>Nocardiopsidaceae</taxon>
        <taxon>Streptomonospora</taxon>
    </lineage>
</organism>
<dbReference type="Proteomes" id="UP000031675">
    <property type="component" value="Unassembled WGS sequence"/>
</dbReference>
<evidence type="ECO:0000313" key="2">
    <source>
        <dbReference type="Proteomes" id="UP000031675"/>
    </source>
</evidence>
<protein>
    <submittedName>
        <fullName evidence="1">Uncharacterized protein</fullName>
    </submittedName>
</protein>
<comment type="caution">
    <text evidence="1">The sequence shown here is derived from an EMBL/GenBank/DDBJ whole genome shotgun (WGS) entry which is preliminary data.</text>
</comment>
<name>A0A0C2JA65_9ACTN</name>
<proteinExistence type="predicted"/>
<dbReference type="EMBL" id="JROO01000027">
    <property type="protein sequence ID" value="KIH98366.1"/>
    <property type="molecule type" value="Genomic_DNA"/>
</dbReference>
<evidence type="ECO:0000313" key="1">
    <source>
        <dbReference type="EMBL" id="KIH98366.1"/>
    </source>
</evidence>